<dbReference type="Gene3D" id="3.30.1140.32">
    <property type="entry name" value="Ribosomal protein S3, C-terminal domain"/>
    <property type="match status" value="1"/>
</dbReference>
<evidence type="ECO:0000256" key="2">
    <source>
        <dbReference type="ARBA" id="ARBA00011458"/>
    </source>
</evidence>
<evidence type="ECO:0000256" key="6">
    <source>
        <dbReference type="ARBA" id="ARBA00023274"/>
    </source>
</evidence>
<name>A0A9Y1I4A1_9RHOD</name>
<dbReference type="HAMAP" id="MF_01309_B">
    <property type="entry name" value="Ribosomal_uS3_B"/>
    <property type="match status" value="1"/>
</dbReference>
<evidence type="ECO:0000256" key="8">
    <source>
        <dbReference type="ARBA" id="ARBA00035473"/>
    </source>
</evidence>
<evidence type="ECO:0000256" key="5">
    <source>
        <dbReference type="ARBA" id="ARBA00022980"/>
    </source>
</evidence>
<keyword evidence="4" id="KW-0694">RNA-binding</keyword>
<dbReference type="InterPro" id="IPR036419">
    <property type="entry name" value="Ribosomal_S3_C_sf"/>
</dbReference>
<accession>A0A9Y1I4A1</accession>
<dbReference type="InterPro" id="IPR005704">
    <property type="entry name" value="Ribosomal_uS3_bac-typ"/>
</dbReference>
<dbReference type="InterPro" id="IPR015946">
    <property type="entry name" value="KH_dom-like_a/b"/>
</dbReference>
<sequence length="207" mass="23834">MGQKINPTSFRLGITQKHKSLWCSNFKDYINKLKDDYEIRKYILKQFEKASISKIQINRNFNQIELLLYTARPGIIVGRSGVGLDLIKEDLQKFLRFSNNIKINIIEISCPDKDAYLLASSIAYQLEKRVVFRRAIRQAMIKAQKNNIDGIKIQVSGRLNGAEIARTEWVREGRVPLQTIRADINYASCSAYTTFGVIGIKVWIFNN</sequence>
<dbReference type="InterPro" id="IPR057258">
    <property type="entry name" value="Ribosomal_uS3"/>
</dbReference>
<keyword evidence="3" id="KW-0699">rRNA-binding</keyword>
<dbReference type="GO" id="GO:0006412">
    <property type="term" value="P:translation"/>
    <property type="evidence" value="ECO:0007669"/>
    <property type="project" value="InterPro"/>
</dbReference>
<evidence type="ECO:0000256" key="4">
    <source>
        <dbReference type="ARBA" id="ARBA00022884"/>
    </source>
</evidence>
<dbReference type="SUPFAM" id="SSF54821">
    <property type="entry name" value="Ribosomal protein S3 C-terminal domain"/>
    <property type="match status" value="1"/>
</dbReference>
<dbReference type="GO" id="GO:0019843">
    <property type="term" value="F:rRNA binding"/>
    <property type="evidence" value="ECO:0007669"/>
    <property type="project" value="UniProtKB-KW"/>
</dbReference>
<evidence type="ECO:0000256" key="9">
    <source>
        <dbReference type="RuleBase" id="RU003624"/>
    </source>
</evidence>
<dbReference type="InterPro" id="IPR001351">
    <property type="entry name" value="Ribosomal_uS3_C"/>
</dbReference>
<evidence type="ECO:0000256" key="1">
    <source>
        <dbReference type="ARBA" id="ARBA00010761"/>
    </source>
</evidence>
<dbReference type="EMBL" id="OP616817">
    <property type="protein sequence ID" value="WDB00116.1"/>
    <property type="molecule type" value="Genomic_DNA"/>
</dbReference>
<dbReference type="GO" id="GO:0022627">
    <property type="term" value="C:cytosolic small ribosomal subunit"/>
    <property type="evidence" value="ECO:0007669"/>
    <property type="project" value="TreeGrafter"/>
</dbReference>
<dbReference type="PANTHER" id="PTHR11760:SF19">
    <property type="entry name" value="SMALL RIBOSOMAL SUBUNIT PROTEIN US3C"/>
    <property type="match status" value="1"/>
</dbReference>
<dbReference type="NCBIfam" id="TIGR01009">
    <property type="entry name" value="rpsC_bact"/>
    <property type="match status" value="1"/>
</dbReference>
<feature type="domain" description="K Homology" evidence="10">
    <location>
        <begin position="60"/>
        <end position="127"/>
    </location>
</feature>
<reference evidence="11" key="1">
    <citation type="journal article" date="2023" name="J. Phycol.">
        <title>Revised classification of the Cyanidiophyceae based on plastid genome data with descriptions of the Cavernulicolales ord. nov. and Galdieriales ord. nov. (Rhodophyta).</title>
        <authorList>
            <person name="Park S.I."/>
            <person name="Cho C.H."/>
            <person name="Ciniglia C."/>
            <person name="Huang T.Y."/>
            <person name="Liu S.L."/>
            <person name="Bustamante D.E."/>
            <person name="Calderon M.S."/>
            <person name="Mansilla A."/>
            <person name="McDermott T."/>
            <person name="Andersen R.A."/>
            <person name="Yoon H.S."/>
        </authorList>
    </citation>
    <scope>NUCLEOTIDE SEQUENCE</scope>
</reference>
<dbReference type="PROSITE" id="PS00548">
    <property type="entry name" value="RIBOSOMAL_S3"/>
    <property type="match status" value="1"/>
</dbReference>
<evidence type="ECO:0000256" key="7">
    <source>
        <dbReference type="ARBA" id="ARBA00035154"/>
    </source>
</evidence>
<comment type="subunit">
    <text evidence="2">Part of the 30S ribosomal subunit.</text>
</comment>
<organism evidence="11">
    <name type="scientific">Cyanidium sp. THAL103</name>
    <dbReference type="NCBI Taxonomy" id="3027999"/>
    <lineage>
        <taxon>Eukaryota</taxon>
        <taxon>Rhodophyta</taxon>
        <taxon>Bangiophyceae</taxon>
        <taxon>Cyanidiales</taxon>
        <taxon>Cyanidiaceae</taxon>
        <taxon>Cyanidium</taxon>
    </lineage>
</organism>
<evidence type="ECO:0000259" key="10">
    <source>
        <dbReference type="SMART" id="SM00322"/>
    </source>
</evidence>
<dbReference type="FunFam" id="3.30.300.20:FF:000001">
    <property type="entry name" value="30S ribosomal protein S3"/>
    <property type="match status" value="1"/>
</dbReference>
<evidence type="ECO:0000256" key="3">
    <source>
        <dbReference type="ARBA" id="ARBA00022730"/>
    </source>
</evidence>
<dbReference type="InterPro" id="IPR018280">
    <property type="entry name" value="Ribosomal_uS3_CS"/>
</dbReference>
<dbReference type="GO" id="GO:0003735">
    <property type="term" value="F:structural constituent of ribosome"/>
    <property type="evidence" value="ECO:0007669"/>
    <property type="project" value="InterPro"/>
</dbReference>
<comment type="similarity">
    <text evidence="1 9">Belongs to the universal ribosomal protein uS3 family.</text>
</comment>
<evidence type="ECO:0000313" key="11">
    <source>
        <dbReference type="EMBL" id="WDB00116.1"/>
    </source>
</evidence>
<proteinExistence type="inferred from homology"/>
<geneLocation type="plastid" evidence="11"/>
<dbReference type="PANTHER" id="PTHR11760">
    <property type="entry name" value="30S/40S RIBOSOMAL PROTEIN S3"/>
    <property type="match status" value="1"/>
</dbReference>
<dbReference type="Gene3D" id="3.30.300.20">
    <property type="match status" value="1"/>
</dbReference>
<dbReference type="SUPFAM" id="SSF54814">
    <property type="entry name" value="Prokaryotic type KH domain (KH-domain type II)"/>
    <property type="match status" value="1"/>
</dbReference>
<dbReference type="AlphaFoldDB" id="A0A9Y1I4A1"/>
<dbReference type="Pfam" id="PF07650">
    <property type="entry name" value="KH_2"/>
    <property type="match status" value="1"/>
</dbReference>
<keyword evidence="11" id="KW-0934">Plastid</keyword>
<dbReference type="InterPro" id="IPR009019">
    <property type="entry name" value="KH_sf_prok-type"/>
</dbReference>
<dbReference type="SMART" id="SM00322">
    <property type="entry name" value="KH"/>
    <property type="match status" value="1"/>
</dbReference>
<dbReference type="InterPro" id="IPR004087">
    <property type="entry name" value="KH_dom"/>
</dbReference>
<dbReference type="Pfam" id="PF00189">
    <property type="entry name" value="Ribosomal_S3_C"/>
    <property type="match status" value="1"/>
</dbReference>
<protein>
    <recommendedName>
        <fullName evidence="7">Small ribosomal subunit protein uS3c</fullName>
    </recommendedName>
    <alternativeName>
        <fullName evidence="8">30S ribosomal protein S3, chloroplastic</fullName>
    </alternativeName>
</protein>
<dbReference type="CDD" id="cd02412">
    <property type="entry name" value="KH-II_30S_S3"/>
    <property type="match status" value="1"/>
</dbReference>
<keyword evidence="5 9" id="KW-0689">Ribosomal protein</keyword>
<gene>
    <name evidence="11" type="primary">rps3</name>
    <name evidence="11" type="ORF">CspTHAL103_191</name>
</gene>
<keyword evidence="6 9" id="KW-0687">Ribonucleoprotein</keyword>
<dbReference type="InterPro" id="IPR004044">
    <property type="entry name" value="KH_dom_type_2"/>
</dbReference>